<dbReference type="AlphaFoldDB" id="A0A371IF69"/>
<feature type="region of interest" description="Disordered" evidence="1">
    <location>
        <begin position="1"/>
        <end position="33"/>
    </location>
</feature>
<sequence length="63" mass="6541">MPSPTPLDNNDVEIGQGPDLLTDPTSSRGDFHLGVPDAVGSEFVSTRLGDQDAKVGLSLGHPL</sequence>
<name>A0A371IF69_MUCPR</name>
<organism evidence="2 3">
    <name type="scientific">Mucuna pruriens</name>
    <name type="common">Velvet bean</name>
    <name type="synonym">Dolichos pruriens</name>
    <dbReference type="NCBI Taxonomy" id="157652"/>
    <lineage>
        <taxon>Eukaryota</taxon>
        <taxon>Viridiplantae</taxon>
        <taxon>Streptophyta</taxon>
        <taxon>Embryophyta</taxon>
        <taxon>Tracheophyta</taxon>
        <taxon>Spermatophyta</taxon>
        <taxon>Magnoliopsida</taxon>
        <taxon>eudicotyledons</taxon>
        <taxon>Gunneridae</taxon>
        <taxon>Pentapetalae</taxon>
        <taxon>rosids</taxon>
        <taxon>fabids</taxon>
        <taxon>Fabales</taxon>
        <taxon>Fabaceae</taxon>
        <taxon>Papilionoideae</taxon>
        <taxon>50 kb inversion clade</taxon>
        <taxon>NPAAA clade</taxon>
        <taxon>indigoferoid/millettioid clade</taxon>
        <taxon>Phaseoleae</taxon>
        <taxon>Mucuna</taxon>
    </lineage>
</organism>
<reference evidence="2" key="1">
    <citation type="submission" date="2018-05" db="EMBL/GenBank/DDBJ databases">
        <title>Draft genome of Mucuna pruriens seed.</title>
        <authorList>
            <person name="Nnadi N.E."/>
            <person name="Vos R."/>
            <person name="Hasami M.H."/>
            <person name="Devisetty U.K."/>
            <person name="Aguiy J.C."/>
        </authorList>
    </citation>
    <scope>NUCLEOTIDE SEQUENCE [LARGE SCALE GENOMIC DNA]</scope>
    <source>
        <strain evidence="2">JCA_2017</strain>
    </source>
</reference>
<protein>
    <submittedName>
        <fullName evidence="2">Uncharacterized protein</fullName>
    </submittedName>
</protein>
<gene>
    <name evidence="2" type="ORF">CR513_01375</name>
</gene>
<keyword evidence="3" id="KW-1185">Reference proteome</keyword>
<dbReference type="Proteomes" id="UP000257109">
    <property type="component" value="Unassembled WGS sequence"/>
</dbReference>
<comment type="caution">
    <text evidence="2">The sequence shown here is derived from an EMBL/GenBank/DDBJ whole genome shotgun (WGS) entry which is preliminary data.</text>
</comment>
<evidence type="ECO:0000313" key="2">
    <source>
        <dbReference type="EMBL" id="RDY13670.1"/>
    </source>
</evidence>
<proteinExistence type="predicted"/>
<dbReference type="EMBL" id="QJKJ01000233">
    <property type="protein sequence ID" value="RDY13670.1"/>
    <property type="molecule type" value="Genomic_DNA"/>
</dbReference>
<feature type="non-terminal residue" evidence="2">
    <location>
        <position position="63"/>
    </location>
</feature>
<evidence type="ECO:0000313" key="3">
    <source>
        <dbReference type="Proteomes" id="UP000257109"/>
    </source>
</evidence>
<evidence type="ECO:0000256" key="1">
    <source>
        <dbReference type="SAM" id="MobiDB-lite"/>
    </source>
</evidence>
<accession>A0A371IF69</accession>
<feature type="non-terminal residue" evidence="2">
    <location>
        <position position="1"/>
    </location>
</feature>